<proteinExistence type="predicted"/>
<evidence type="ECO:0000313" key="2">
    <source>
        <dbReference type="EMBL" id="CDJ56474.1"/>
    </source>
</evidence>
<dbReference type="RefSeq" id="XP_013333125.1">
    <property type="nucleotide sequence ID" value="XM_013477671.1"/>
</dbReference>
<dbReference type="InterPro" id="IPR009044">
    <property type="entry name" value="ssDNA-bd_transcriptional_reg"/>
</dbReference>
<dbReference type="Gene3D" id="2.30.31.10">
    <property type="entry name" value="Transcriptional Coactivator Pc4, Chain A"/>
    <property type="match status" value="1"/>
</dbReference>
<reference evidence="2" key="1">
    <citation type="submission" date="2013-10" db="EMBL/GenBank/DDBJ databases">
        <title>Genomic analysis of the causative agents of coccidiosis in chickens.</title>
        <authorList>
            <person name="Reid A.J."/>
            <person name="Blake D."/>
            <person name="Billington K."/>
            <person name="Browne H."/>
            <person name="Dunn M."/>
            <person name="Hung S."/>
            <person name="Kawahara F."/>
            <person name="Miranda-Saavedra D."/>
            <person name="Mourier T."/>
            <person name="Nagra H."/>
            <person name="Otto T.D."/>
            <person name="Rawlings N."/>
            <person name="Sanchez A."/>
            <person name="Sanders M."/>
            <person name="Subramaniam C."/>
            <person name="Tay Y."/>
            <person name="Dear P."/>
            <person name="Doerig C."/>
            <person name="Gruber A."/>
            <person name="Parkinson J."/>
            <person name="Shirley M."/>
            <person name="Wan K.L."/>
            <person name="Berriman M."/>
            <person name="Tomley F."/>
            <person name="Pain A."/>
        </authorList>
    </citation>
    <scope>NUCLEOTIDE SEQUENCE [LARGE SCALE GENOMIC DNA]</scope>
    <source>
        <strain evidence="2">Weybridge</strain>
    </source>
</reference>
<name>U6M1Y5_EIMMA</name>
<dbReference type="EMBL" id="HG718952">
    <property type="protein sequence ID" value="CDJ56474.1"/>
    <property type="molecule type" value="Genomic_DNA"/>
</dbReference>
<dbReference type="GO" id="GO:0003677">
    <property type="term" value="F:DNA binding"/>
    <property type="evidence" value="ECO:0007669"/>
    <property type="project" value="InterPro"/>
</dbReference>
<dbReference type="GeneID" id="25335868"/>
<feature type="region of interest" description="Disordered" evidence="1">
    <location>
        <begin position="46"/>
        <end position="80"/>
    </location>
</feature>
<dbReference type="AlphaFoldDB" id="U6M1Y5"/>
<dbReference type="OrthoDB" id="10516890at2759"/>
<dbReference type="OMA" id="LTHVCIA"/>
<gene>
    <name evidence="2" type="ORF">EMWEY_00018820</name>
</gene>
<feature type="compositionally biased region" description="Gly residues" evidence="1">
    <location>
        <begin position="115"/>
        <end position="124"/>
    </location>
</feature>
<evidence type="ECO:0000313" key="3">
    <source>
        <dbReference type="Proteomes" id="UP000030763"/>
    </source>
</evidence>
<feature type="region of interest" description="Disordered" evidence="1">
    <location>
        <begin position="100"/>
        <end position="125"/>
    </location>
</feature>
<reference evidence="2" key="2">
    <citation type="submission" date="2013-10" db="EMBL/GenBank/DDBJ databases">
        <authorList>
            <person name="Aslett M."/>
        </authorList>
    </citation>
    <scope>NUCLEOTIDE SEQUENCE [LARGE SCALE GENOMIC DNA]</scope>
    <source>
        <strain evidence="2">Weybridge</strain>
    </source>
</reference>
<dbReference type="VEuPathDB" id="ToxoDB:EMWEY_00018820"/>
<dbReference type="GO" id="GO:0006355">
    <property type="term" value="P:regulation of DNA-templated transcription"/>
    <property type="evidence" value="ECO:0007669"/>
    <property type="project" value="InterPro"/>
</dbReference>
<accession>U6M1Y5</accession>
<sequence length="191" mass="19324">MLRAAANAIRCRGALGAPLRASLPLELFAGAPGTIWDRRGYMGPRRWPGSSSSSSSGISSSVGSDSSSSSRKSSSSSTFPPASFSIFGLTSMVTIKPSPPTLDTVNVGGPQAGAPQGGPQGGGPQTFTREGGIVFSFLPKLATQKTFDKSGRLTVLLKAKHIGYLLGGPPGGPLEGDGGPLEAPCGLSMGF</sequence>
<organism evidence="2 3">
    <name type="scientific">Eimeria maxima</name>
    <name type="common">Coccidian parasite</name>
    <dbReference type="NCBI Taxonomy" id="5804"/>
    <lineage>
        <taxon>Eukaryota</taxon>
        <taxon>Sar</taxon>
        <taxon>Alveolata</taxon>
        <taxon>Apicomplexa</taxon>
        <taxon>Conoidasida</taxon>
        <taxon>Coccidia</taxon>
        <taxon>Eucoccidiorida</taxon>
        <taxon>Eimeriorina</taxon>
        <taxon>Eimeriidae</taxon>
        <taxon>Eimeria</taxon>
    </lineage>
</organism>
<keyword evidence="3" id="KW-1185">Reference proteome</keyword>
<feature type="compositionally biased region" description="Low complexity" evidence="1">
    <location>
        <begin position="49"/>
        <end position="77"/>
    </location>
</feature>
<protein>
    <submittedName>
        <fullName evidence="2">Uncharacterized protein</fullName>
    </submittedName>
</protein>
<dbReference type="Proteomes" id="UP000030763">
    <property type="component" value="Unassembled WGS sequence"/>
</dbReference>
<evidence type="ECO:0000256" key="1">
    <source>
        <dbReference type="SAM" id="MobiDB-lite"/>
    </source>
</evidence>